<evidence type="ECO:0000313" key="2">
    <source>
        <dbReference type="EMBL" id="KAJ4454046.1"/>
    </source>
</evidence>
<reference evidence="2" key="1">
    <citation type="journal article" date="2022" name="bioRxiv">
        <title>Genomics of Preaxostyla Flagellates Illuminates Evolutionary Transitions and the Path Towards Mitochondrial Loss.</title>
        <authorList>
            <person name="Novak L.V.F."/>
            <person name="Treitli S.C."/>
            <person name="Pyrih J."/>
            <person name="Halakuc P."/>
            <person name="Pipaliya S.V."/>
            <person name="Vacek V."/>
            <person name="Brzon O."/>
            <person name="Soukal P."/>
            <person name="Eme L."/>
            <person name="Dacks J.B."/>
            <person name="Karnkowska A."/>
            <person name="Elias M."/>
            <person name="Hampl V."/>
        </authorList>
    </citation>
    <scope>NUCLEOTIDE SEQUENCE</scope>
    <source>
        <strain evidence="2">RCP-MX</strain>
    </source>
</reference>
<evidence type="ECO:0000313" key="3">
    <source>
        <dbReference type="Proteomes" id="UP001141327"/>
    </source>
</evidence>
<dbReference type="EMBL" id="JAPMOS010000190">
    <property type="protein sequence ID" value="KAJ4454046.1"/>
    <property type="molecule type" value="Genomic_DNA"/>
</dbReference>
<dbReference type="Proteomes" id="UP001141327">
    <property type="component" value="Unassembled WGS sequence"/>
</dbReference>
<feature type="region of interest" description="Disordered" evidence="1">
    <location>
        <begin position="16"/>
        <end position="40"/>
    </location>
</feature>
<name>A0ABQ8U3Y5_9EUKA</name>
<gene>
    <name evidence="2" type="ORF">PAPYR_11341</name>
</gene>
<keyword evidence="3" id="KW-1185">Reference proteome</keyword>
<organism evidence="2 3">
    <name type="scientific">Paratrimastix pyriformis</name>
    <dbReference type="NCBI Taxonomy" id="342808"/>
    <lineage>
        <taxon>Eukaryota</taxon>
        <taxon>Metamonada</taxon>
        <taxon>Preaxostyla</taxon>
        <taxon>Paratrimastigidae</taxon>
        <taxon>Paratrimastix</taxon>
    </lineage>
</organism>
<evidence type="ECO:0000256" key="1">
    <source>
        <dbReference type="SAM" id="MobiDB-lite"/>
    </source>
</evidence>
<sequence>MTGGLSPLVRISRESAIFSRKKDNSSPYERSPSEDPKKRSVNTIQLEASAHLEIWSTTIIFEVRIYEDRPSHNHSANPHPTSPRHGVAEEVAPTAVE</sequence>
<protein>
    <submittedName>
        <fullName evidence="2">Uncharacterized protein</fullName>
    </submittedName>
</protein>
<feature type="region of interest" description="Disordered" evidence="1">
    <location>
        <begin position="70"/>
        <end position="97"/>
    </location>
</feature>
<accession>A0ABQ8U3Y5</accession>
<comment type="caution">
    <text evidence="2">The sequence shown here is derived from an EMBL/GenBank/DDBJ whole genome shotgun (WGS) entry which is preliminary data.</text>
</comment>
<proteinExistence type="predicted"/>